<evidence type="ECO:0000313" key="6">
    <source>
        <dbReference type="Proteomes" id="UP000221538"/>
    </source>
</evidence>
<dbReference type="Pfam" id="PF10082">
    <property type="entry name" value="BBP2_2"/>
    <property type="match status" value="1"/>
</dbReference>
<dbReference type="Proteomes" id="UP000221538">
    <property type="component" value="Unassembled WGS sequence"/>
</dbReference>
<keyword evidence="2" id="KW-0472">Membrane</keyword>
<comment type="subcellular location">
    <subcellularLocation>
        <location evidence="1">Cell outer membrane</location>
    </subcellularLocation>
</comment>
<dbReference type="Gene3D" id="2.40.170.20">
    <property type="entry name" value="TonB-dependent receptor, beta-barrel domain"/>
    <property type="match status" value="1"/>
</dbReference>
<dbReference type="InterPro" id="IPR036942">
    <property type="entry name" value="Beta-barrel_TonB_sf"/>
</dbReference>
<organism evidence="5 6">
    <name type="scientific">Sphingobium fuliginis (strain ATCC 27551)</name>
    <dbReference type="NCBI Taxonomy" id="336203"/>
    <lineage>
        <taxon>Bacteria</taxon>
        <taxon>Pseudomonadati</taxon>
        <taxon>Pseudomonadota</taxon>
        <taxon>Alphaproteobacteria</taxon>
        <taxon>Sphingomonadales</taxon>
        <taxon>Sphingomonadaceae</taxon>
        <taxon>Sphingobium</taxon>
    </lineage>
</organism>
<name>A0A292ZKK5_SPHSA</name>
<comment type="caution">
    <text evidence="5">The sequence shown here is derived from an EMBL/GenBank/DDBJ whole genome shotgun (WGS) entry which is preliminary data.</text>
</comment>
<evidence type="ECO:0000256" key="2">
    <source>
        <dbReference type="ARBA" id="ARBA00023136"/>
    </source>
</evidence>
<keyword evidence="4" id="KW-0732">Signal</keyword>
<evidence type="ECO:0000256" key="1">
    <source>
        <dbReference type="ARBA" id="ARBA00004442"/>
    </source>
</evidence>
<evidence type="ECO:0000256" key="3">
    <source>
        <dbReference type="ARBA" id="ARBA00023237"/>
    </source>
</evidence>
<sequence>MKQFSVMSAAATAALMIPQAALSQTEVEVPPDGLRVRPTVRLLYDSNILRQNDDLVAGEQDDLRITPSVDVTYRRQFGLHRLTVIGSAGYDFHQRFEFLDRERISLQADADLSVSGYCHVQPRARLNFAQSNLSDQGVVVGNTQRTQDYRVAVDCEKPYGFFPVAAVGYLNTSNSASSRRIFDIDTSTAMAGIGYSKASLGEIRATFQYERFRRPNADEAIPRLRDGAENYRAGILFRRAVAPRLSWQLGANYFKTKPRAPGIADFSGLGVEAQAVYTPSNRLSILLDVDRSSRNQSNTGATYIVQTDFTLRGNLKLGARSGLSAGGSYSRRSFKGELQLDTPLLRRSDRTRAVFAGYRYQLRSRLNAGAEIRHEWRTTAVDQFRYKSTSGLLFVGLDL</sequence>
<evidence type="ECO:0000313" key="5">
    <source>
        <dbReference type="EMBL" id="GAY23638.1"/>
    </source>
</evidence>
<protein>
    <recommendedName>
        <fullName evidence="7">Gellan polysaccharide biosynthesis protein GelF</fullName>
    </recommendedName>
</protein>
<evidence type="ECO:0008006" key="7">
    <source>
        <dbReference type="Google" id="ProtNLM"/>
    </source>
</evidence>
<feature type="chain" id="PRO_5012742258" description="Gellan polysaccharide biosynthesis protein GelF" evidence="4">
    <location>
        <begin position="24"/>
        <end position="399"/>
    </location>
</feature>
<feature type="signal peptide" evidence="4">
    <location>
        <begin position="1"/>
        <end position="23"/>
    </location>
</feature>
<gene>
    <name evidence="5" type="ORF">SFOMI_4216</name>
</gene>
<proteinExistence type="predicted"/>
<reference evidence="5 6" key="1">
    <citation type="journal article" date="2013" name="Biodegradation">
        <title>Occurrence of 4-tert-butylphenol (4-t-BP) biodegradation in an aquatic sample caused by the presence of Spirodela polyrrhiza and isolation of a 4-t-BP-utilizing bacterium.</title>
        <authorList>
            <person name="Ogata Y."/>
            <person name="Toyama T."/>
            <person name="Yu N."/>
            <person name="Wang X."/>
            <person name="Sei K."/>
            <person name="Ike M."/>
        </authorList>
    </citation>
    <scope>NUCLEOTIDE SEQUENCE [LARGE SCALE GENOMIC DNA]</scope>
    <source>
        <strain evidence="5 6">OMI</strain>
    </source>
</reference>
<dbReference type="AlphaFoldDB" id="A0A292ZKK5"/>
<dbReference type="EMBL" id="BEWI01000032">
    <property type="protein sequence ID" value="GAY23638.1"/>
    <property type="molecule type" value="Genomic_DNA"/>
</dbReference>
<accession>A0A292ZKK5</accession>
<dbReference type="InterPro" id="IPR018759">
    <property type="entry name" value="BBP2_2"/>
</dbReference>
<reference evidence="5 6" key="2">
    <citation type="journal article" date="2013" name="Environ. Sci. Technol.">
        <title>The 4-tert-butylphenol-utilizing bacterium Sphingobium fuliginis OMI can degrade bisphenols via phenolic ring hydroxylation and meta-cleavage pathway.</title>
        <authorList>
            <person name="Ogata Y."/>
            <person name="Goda S."/>
            <person name="Toyama T."/>
            <person name="Sei K."/>
            <person name="Ike M."/>
        </authorList>
    </citation>
    <scope>NUCLEOTIDE SEQUENCE [LARGE SCALE GENOMIC DNA]</scope>
    <source>
        <strain evidence="5 6">OMI</strain>
    </source>
</reference>
<evidence type="ECO:0000256" key="4">
    <source>
        <dbReference type="SAM" id="SignalP"/>
    </source>
</evidence>
<dbReference type="GO" id="GO:0009279">
    <property type="term" value="C:cell outer membrane"/>
    <property type="evidence" value="ECO:0007669"/>
    <property type="project" value="UniProtKB-SubCell"/>
</dbReference>
<keyword evidence="3" id="KW-0998">Cell outer membrane</keyword>
<dbReference type="SUPFAM" id="SSF56935">
    <property type="entry name" value="Porins"/>
    <property type="match status" value="1"/>
</dbReference>